<keyword evidence="2" id="KW-0378">Hydrolase</keyword>
<evidence type="ECO:0000313" key="5">
    <source>
        <dbReference type="EMBL" id="CAL5094023.1"/>
    </source>
</evidence>
<sequence length="381" mass="41574">MSNRAVISLLALATFLFSIATLSLATEAVELTRHLVPSIYVFGDSIVDVGNNNFLPPPAPRAKSPYGIDSPASITGRFTNGYNIADLVARRLGFMKSAFASPPAYLSLTPETSHDLLRCRVGVSYASGGSGILSTTGIGTLTLQKQVMLFYKTKSRMSCGWKLNYLLSKSLFLISAGGNDFSAFSERGMAKEDALAYINSMVSTYVKYINALYKMGARRLGILDVPAIGCTPGARVPMMNGVCNDAANSMAQIFNKLLRVEVPRAVKTSMPGMKYSIRSTYNVLIDLINKPFVAGLREVERACCGSGTLNAEAMCSMPNTTYCMDRDEYMFWDKLHPTQAMYERGVMAIFYGSKKYADPINFAGLIPSMNDTMTPPDVYSI</sequence>
<keyword evidence="7" id="KW-1185">Reference proteome</keyword>
<reference evidence="6" key="1">
    <citation type="submission" date="2024-10" db="EMBL/GenBank/DDBJ databases">
        <authorList>
            <person name="Ryan C."/>
        </authorList>
    </citation>
    <scope>NUCLEOTIDE SEQUENCE [LARGE SCALE GENOMIC DNA]</scope>
</reference>
<dbReference type="EMBL" id="OZ075119">
    <property type="protein sequence ID" value="CAL5094023.1"/>
    <property type="molecule type" value="Genomic_DNA"/>
</dbReference>
<keyword evidence="3" id="KW-0443">Lipid metabolism</keyword>
<dbReference type="InterPro" id="IPR001087">
    <property type="entry name" value="GDSL"/>
</dbReference>
<dbReference type="InterPro" id="IPR036514">
    <property type="entry name" value="SGNH_hydro_sf"/>
</dbReference>
<evidence type="ECO:0000256" key="2">
    <source>
        <dbReference type="ARBA" id="ARBA00022801"/>
    </source>
</evidence>
<accession>A0ABC9H3Z0</accession>
<gene>
    <name evidence="5" type="ORF">URODEC1_LOCUS115650</name>
    <name evidence="6" type="ORF">URODEC1_LOCUS121818</name>
</gene>
<dbReference type="InterPro" id="IPR035669">
    <property type="entry name" value="SGNH_plant_lipase-like"/>
</dbReference>
<evidence type="ECO:0000313" key="6">
    <source>
        <dbReference type="EMBL" id="CAM0148519.1"/>
    </source>
</evidence>
<comment type="similarity">
    <text evidence="1">Belongs to the 'GDSL' lipolytic enzyme family.</text>
</comment>
<dbReference type="Proteomes" id="UP001497457">
    <property type="component" value="Unassembled WGS sequence"/>
</dbReference>
<dbReference type="PANTHER" id="PTHR45648:SF59">
    <property type="entry name" value="GDSL ESTERASE_LIPASE"/>
    <property type="match status" value="1"/>
</dbReference>
<dbReference type="EMBL" id="CAXIPR030001391">
    <property type="protein sequence ID" value="CAM0148519.1"/>
    <property type="molecule type" value="Genomic_DNA"/>
</dbReference>
<evidence type="ECO:0000256" key="4">
    <source>
        <dbReference type="SAM" id="SignalP"/>
    </source>
</evidence>
<dbReference type="GO" id="GO:0016787">
    <property type="term" value="F:hydrolase activity"/>
    <property type="evidence" value="ECO:0007669"/>
    <property type="project" value="UniProtKB-KW"/>
</dbReference>
<dbReference type="PANTHER" id="PTHR45648">
    <property type="entry name" value="GDSL LIPASE/ACYLHYDROLASE FAMILY PROTEIN (AFU_ORTHOLOGUE AFUA_4G14700)"/>
    <property type="match status" value="1"/>
</dbReference>
<evidence type="ECO:0000313" key="7">
    <source>
        <dbReference type="Proteomes" id="UP001497457"/>
    </source>
</evidence>
<protein>
    <recommendedName>
        <fullName evidence="8">GDSL esterase/lipase</fullName>
    </recommendedName>
</protein>
<evidence type="ECO:0000256" key="1">
    <source>
        <dbReference type="ARBA" id="ARBA00008668"/>
    </source>
</evidence>
<keyword evidence="3" id="KW-0442">Lipid degradation</keyword>
<dbReference type="SUPFAM" id="SSF52266">
    <property type="entry name" value="SGNH hydrolase"/>
    <property type="match status" value="1"/>
</dbReference>
<keyword evidence="4" id="KW-0732">Signal</keyword>
<evidence type="ECO:0000256" key="3">
    <source>
        <dbReference type="ARBA" id="ARBA00022963"/>
    </source>
</evidence>
<proteinExistence type="inferred from homology"/>
<dbReference type="Gene3D" id="3.40.50.1110">
    <property type="entry name" value="SGNH hydrolase"/>
    <property type="match status" value="1"/>
</dbReference>
<feature type="signal peptide" evidence="4">
    <location>
        <begin position="1"/>
        <end position="25"/>
    </location>
</feature>
<dbReference type="InterPro" id="IPR051058">
    <property type="entry name" value="GDSL_Est/Lipase"/>
</dbReference>
<organism evidence="6 7">
    <name type="scientific">Urochloa decumbens</name>
    <dbReference type="NCBI Taxonomy" id="240449"/>
    <lineage>
        <taxon>Eukaryota</taxon>
        <taxon>Viridiplantae</taxon>
        <taxon>Streptophyta</taxon>
        <taxon>Embryophyta</taxon>
        <taxon>Tracheophyta</taxon>
        <taxon>Spermatophyta</taxon>
        <taxon>Magnoliopsida</taxon>
        <taxon>Liliopsida</taxon>
        <taxon>Poales</taxon>
        <taxon>Poaceae</taxon>
        <taxon>PACMAD clade</taxon>
        <taxon>Panicoideae</taxon>
        <taxon>Panicodae</taxon>
        <taxon>Paniceae</taxon>
        <taxon>Melinidinae</taxon>
        <taxon>Urochloa</taxon>
    </lineage>
</organism>
<dbReference type="Pfam" id="PF00657">
    <property type="entry name" value="Lipase_GDSL"/>
    <property type="match status" value="1"/>
</dbReference>
<dbReference type="GO" id="GO:0016042">
    <property type="term" value="P:lipid catabolic process"/>
    <property type="evidence" value="ECO:0007669"/>
    <property type="project" value="UniProtKB-KW"/>
</dbReference>
<name>A0ABC9H3Z0_9POAL</name>
<evidence type="ECO:0008006" key="8">
    <source>
        <dbReference type="Google" id="ProtNLM"/>
    </source>
</evidence>
<dbReference type="AlphaFoldDB" id="A0ABC9H3Z0"/>
<dbReference type="CDD" id="cd01837">
    <property type="entry name" value="SGNH_plant_lipase_like"/>
    <property type="match status" value="1"/>
</dbReference>
<feature type="chain" id="PRO_5044722184" description="GDSL esterase/lipase" evidence="4">
    <location>
        <begin position="26"/>
        <end position="381"/>
    </location>
</feature>
<dbReference type="Proteomes" id="UP001497457">
    <property type="component" value="Chromosome 9rd"/>
</dbReference>